<evidence type="ECO:0000313" key="1">
    <source>
        <dbReference type="EMBL" id="CAD7222537.1"/>
    </source>
</evidence>
<name>A0A7R8W2J8_9CRUS</name>
<dbReference type="AlphaFoldDB" id="A0A7R8W2J8"/>
<gene>
    <name evidence="1" type="ORF">CTOB1V02_LOCUS539</name>
</gene>
<accession>A0A7R8W2J8</accession>
<dbReference type="Pfam" id="PF05219">
    <property type="entry name" value="DREV"/>
    <property type="match status" value="1"/>
</dbReference>
<dbReference type="PANTHER" id="PTHR12890:SF0">
    <property type="entry name" value="PROTEIN-L-HISTIDINE N-PROS-METHYLTRANSFERASE"/>
    <property type="match status" value="1"/>
</dbReference>
<protein>
    <submittedName>
        <fullName evidence="1">Uncharacterized protein</fullName>
    </submittedName>
</protein>
<proteinExistence type="predicted"/>
<reference evidence="1" key="1">
    <citation type="submission" date="2020-11" db="EMBL/GenBank/DDBJ databases">
        <authorList>
            <person name="Tran Van P."/>
        </authorList>
    </citation>
    <scope>NUCLEOTIDE SEQUENCE</scope>
</reference>
<dbReference type="PANTHER" id="PTHR12890">
    <property type="entry name" value="DREV PROTEIN"/>
    <property type="match status" value="1"/>
</dbReference>
<organism evidence="1">
    <name type="scientific">Cyprideis torosa</name>
    <dbReference type="NCBI Taxonomy" id="163714"/>
    <lineage>
        <taxon>Eukaryota</taxon>
        <taxon>Metazoa</taxon>
        <taxon>Ecdysozoa</taxon>
        <taxon>Arthropoda</taxon>
        <taxon>Crustacea</taxon>
        <taxon>Oligostraca</taxon>
        <taxon>Ostracoda</taxon>
        <taxon>Podocopa</taxon>
        <taxon>Podocopida</taxon>
        <taxon>Cytherocopina</taxon>
        <taxon>Cytheroidea</taxon>
        <taxon>Cytherideidae</taxon>
        <taxon>Cyprideis</taxon>
    </lineage>
</organism>
<dbReference type="GO" id="GO:0106370">
    <property type="term" value="F:protein-L-histidine N-pros-methyltransferase activity"/>
    <property type="evidence" value="ECO:0007669"/>
    <property type="project" value="InterPro"/>
</dbReference>
<sequence length="139" mass="16401">MFLSKLRAHLDIAVLILFVLAWDLLVSQMSRMKHYTTLGEGLYSAFVSDLELQDIDYNEWYQLNLMEYPELLRSRFVQLDYDDATREFVTKCTEQSDWFLTHLYNAVVSTFLKPFMTATSINGKRRSSCFSFKEELLLL</sequence>
<dbReference type="InterPro" id="IPR007884">
    <property type="entry name" value="METL9"/>
</dbReference>
<dbReference type="OrthoDB" id="1478556at2759"/>
<dbReference type="EMBL" id="OB660070">
    <property type="protein sequence ID" value="CAD7222537.1"/>
    <property type="molecule type" value="Genomic_DNA"/>
</dbReference>